<dbReference type="EMBL" id="JARFVA010000001">
    <property type="protein sequence ID" value="MDF0705971.1"/>
    <property type="molecule type" value="Genomic_DNA"/>
</dbReference>
<comment type="catalytic activity">
    <reaction evidence="1">
        <text>ATP + protein L-histidine = ADP + protein N-phospho-L-histidine.</text>
        <dbReference type="EC" id="2.7.13.3"/>
    </reaction>
</comment>
<dbReference type="Gene3D" id="3.30.565.10">
    <property type="entry name" value="Histidine kinase-like ATPase, C-terminal domain"/>
    <property type="match status" value="1"/>
</dbReference>
<keyword evidence="3" id="KW-0597">Phosphoprotein</keyword>
<keyword evidence="6" id="KW-1133">Transmembrane helix</keyword>
<dbReference type="Proteomes" id="UP001217083">
    <property type="component" value="Unassembled WGS sequence"/>
</dbReference>
<dbReference type="PRINTS" id="PR00344">
    <property type="entry name" value="BCTRLSENSOR"/>
</dbReference>
<dbReference type="Pfam" id="PF00512">
    <property type="entry name" value="HisKA"/>
    <property type="match status" value="1"/>
</dbReference>
<dbReference type="RefSeq" id="WP_275648083.1">
    <property type="nucleotide sequence ID" value="NZ_JARFVA010000001.1"/>
</dbReference>
<sequence>MNKKLFVLLVVLMSLSLLGIIFVQVYWIKTSINDKEEQFSRTVTDILDKVASRVEKREMKEYSDQLASLADSIGEPKGAQYKKFMFMERDLNSDEILFYSHGILEEDYNITSAFFDNKLGGSDTTTLKNFTSLRTKSVFKEEFGLDGKSYSLTPIEKVTNIGKLDKIERAAWEDVFMEYSKTQPIHKRVSKQELELLLSQELSNRNIDIDYEYGVYSQGYPTKVRSRKFKFSGSKMYKAPIFKDSEGQSNFSLLLTFPSMKRYIFSSVMGMAILSLVFTLVIMLAYSSAIYQLIKQKRISEIKSDFINNMTHEFKTPIATINLAVEAIRNPKSIEDKEKVLRYLGMIRDENKRMHAQVENVLRISKLEKNQLDISKDRVNMHDIITDAIAHIELIVQDRGGYVNAHLDAERSDVLANDMHMTNVIVNILDNAVKYSPETPKIDVFTEVVKNSIIIKVQDQGAGMSKVVLKKVFEKFYREHTGDIHNVKGHGLGLAYVKRIIDDHQGEVYAESEKGKGSTFFIKLPLI</sequence>
<evidence type="ECO:0000256" key="3">
    <source>
        <dbReference type="ARBA" id="ARBA00022553"/>
    </source>
</evidence>
<name>A0ABT5XJZ0_9FLAO</name>
<dbReference type="GO" id="GO:0016301">
    <property type="term" value="F:kinase activity"/>
    <property type="evidence" value="ECO:0007669"/>
    <property type="project" value="UniProtKB-KW"/>
</dbReference>
<dbReference type="InterPro" id="IPR036890">
    <property type="entry name" value="HATPase_C_sf"/>
</dbReference>
<organism evidence="8 9">
    <name type="scientific">Flagellimonas okinawensis</name>
    <dbReference type="NCBI Taxonomy" id="3031324"/>
    <lineage>
        <taxon>Bacteria</taxon>
        <taxon>Pseudomonadati</taxon>
        <taxon>Bacteroidota</taxon>
        <taxon>Flavobacteriia</taxon>
        <taxon>Flavobacteriales</taxon>
        <taxon>Flavobacteriaceae</taxon>
        <taxon>Flagellimonas</taxon>
    </lineage>
</organism>
<evidence type="ECO:0000256" key="6">
    <source>
        <dbReference type="SAM" id="Phobius"/>
    </source>
</evidence>
<dbReference type="SUPFAM" id="SSF55874">
    <property type="entry name" value="ATPase domain of HSP90 chaperone/DNA topoisomerase II/histidine kinase"/>
    <property type="match status" value="1"/>
</dbReference>
<keyword evidence="9" id="KW-1185">Reference proteome</keyword>
<dbReference type="InterPro" id="IPR003661">
    <property type="entry name" value="HisK_dim/P_dom"/>
</dbReference>
<keyword evidence="6" id="KW-0812">Transmembrane</keyword>
<proteinExistence type="predicted"/>
<dbReference type="Pfam" id="PF02518">
    <property type="entry name" value="HATPase_c"/>
    <property type="match status" value="1"/>
</dbReference>
<dbReference type="InterPro" id="IPR005467">
    <property type="entry name" value="His_kinase_dom"/>
</dbReference>
<dbReference type="PROSITE" id="PS50109">
    <property type="entry name" value="HIS_KIN"/>
    <property type="match status" value="1"/>
</dbReference>
<keyword evidence="4" id="KW-0808">Transferase</keyword>
<dbReference type="SMART" id="SM00388">
    <property type="entry name" value="HisKA"/>
    <property type="match status" value="1"/>
</dbReference>
<dbReference type="InterPro" id="IPR003594">
    <property type="entry name" value="HATPase_dom"/>
</dbReference>
<evidence type="ECO:0000256" key="4">
    <source>
        <dbReference type="ARBA" id="ARBA00022679"/>
    </source>
</evidence>
<feature type="domain" description="Histidine kinase" evidence="7">
    <location>
        <begin position="309"/>
        <end position="527"/>
    </location>
</feature>
<dbReference type="PANTHER" id="PTHR42878:SF13">
    <property type="entry name" value="HISTIDINE KINASE"/>
    <property type="match status" value="1"/>
</dbReference>
<dbReference type="SUPFAM" id="SSF47384">
    <property type="entry name" value="Homodimeric domain of signal transducing histidine kinase"/>
    <property type="match status" value="1"/>
</dbReference>
<reference evidence="8 9" key="1">
    <citation type="submission" date="2023-03" db="EMBL/GenBank/DDBJ databases">
        <title>Muricauda XX sp. nov. and Muricauda XXX sp. nov., two novel species isolated from Okinawa Trough.</title>
        <authorList>
            <person name="Cao W."/>
            <person name="Deng X."/>
        </authorList>
    </citation>
    <scope>NUCLEOTIDE SEQUENCE [LARGE SCALE GENOMIC DNA]</scope>
    <source>
        <strain evidence="8 9">81s02</strain>
    </source>
</reference>
<evidence type="ECO:0000313" key="9">
    <source>
        <dbReference type="Proteomes" id="UP001217083"/>
    </source>
</evidence>
<evidence type="ECO:0000259" key="7">
    <source>
        <dbReference type="PROSITE" id="PS50109"/>
    </source>
</evidence>
<dbReference type="InterPro" id="IPR036097">
    <property type="entry name" value="HisK_dim/P_sf"/>
</dbReference>
<gene>
    <name evidence="8" type="ORF">PY091_02010</name>
</gene>
<evidence type="ECO:0000313" key="8">
    <source>
        <dbReference type="EMBL" id="MDF0705971.1"/>
    </source>
</evidence>
<evidence type="ECO:0000256" key="1">
    <source>
        <dbReference type="ARBA" id="ARBA00000085"/>
    </source>
</evidence>
<dbReference type="InterPro" id="IPR050351">
    <property type="entry name" value="BphY/WalK/GraS-like"/>
</dbReference>
<dbReference type="InterPro" id="IPR004358">
    <property type="entry name" value="Sig_transdc_His_kin-like_C"/>
</dbReference>
<comment type="caution">
    <text evidence="8">The sequence shown here is derived from an EMBL/GenBank/DDBJ whole genome shotgun (WGS) entry which is preliminary data.</text>
</comment>
<dbReference type="PANTHER" id="PTHR42878">
    <property type="entry name" value="TWO-COMPONENT HISTIDINE KINASE"/>
    <property type="match status" value="1"/>
</dbReference>
<dbReference type="Gene3D" id="1.10.287.130">
    <property type="match status" value="1"/>
</dbReference>
<evidence type="ECO:0000256" key="2">
    <source>
        <dbReference type="ARBA" id="ARBA00012438"/>
    </source>
</evidence>
<keyword evidence="5 8" id="KW-0418">Kinase</keyword>
<dbReference type="SMART" id="SM00387">
    <property type="entry name" value="HATPase_c"/>
    <property type="match status" value="1"/>
</dbReference>
<accession>A0ABT5XJZ0</accession>
<dbReference type="EC" id="2.7.13.3" evidence="2"/>
<evidence type="ECO:0000256" key="5">
    <source>
        <dbReference type="ARBA" id="ARBA00022777"/>
    </source>
</evidence>
<feature type="transmembrane region" description="Helical" evidence="6">
    <location>
        <begin position="263"/>
        <end position="286"/>
    </location>
</feature>
<protein>
    <recommendedName>
        <fullName evidence="2">histidine kinase</fullName>
        <ecNumber evidence="2">2.7.13.3</ecNumber>
    </recommendedName>
</protein>
<feature type="transmembrane region" description="Helical" evidence="6">
    <location>
        <begin position="6"/>
        <end position="28"/>
    </location>
</feature>
<dbReference type="CDD" id="cd00082">
    <property type="entry name" value="HisKA"/>
    <property type="match status" value="1"/>
</dbReference>
<keyword evidence="6" id="KW-0472">Membrane</keyword>